<dbReference type="NCBIfam" id="TIGR01167">
    <property type="entry name" value="LPXTG_anchor"/>
    <property type="match status" value="1"/>
</dbReference>
<dbReference type="Pfam" id="PF04234">
    <property type="entry name" value="CopC"/>
    <property type="match status" value="1"/>
</dbReference>
<evidence type="ECO:0000256" key="3">
    <source>
        <dbReference type="ARBA" id="ARBA00022729"/>
    </source>
</evidence>
<dbReference type="GO" id="GO:0005886">
    <property type="term" value="C:plasma membrane"/>
    <property type="evidence" value="ECO:0007669"/>
    <property type="project" value="TreeGrafter"/>
</dbReference>
<keyword evidence="3" id="KW-0732">Signal</keyword>
<reference evidence="7" key="1">
    <citation type="submission" date="2014-05" db="EMBL/GenBank/DDBJ databases">
        <title>Key roles for freshwater Actinobacteria revealed by deep metagenomic sequencing.</title>
        <authorList>
            <person name="Ghai R."/>
            <person name="Mizuno C.M."/>
            <person name="Picazo A."/>
            <person name="Camacho A."/>
            <person name="Rodriguez-Valera F."/>
        </authorList>
    </citation>
    <scope>NUCLEOTIDE SEQUENCE</scope>
</reference>
<feature type="domain" description="CopC" evidence="6">
    <location>
        <begin position="14"/>
        <end position="111"/>
    </location>
</feature>
<dbReference type="GO" id="GO:0046688">
    <property type="term" value="P:response to copper ion"/>
    <property type="evidence" value="ECO:0007669"/>
    <property type="project" value="InterPro"/>
</dbReference>
<dbReference type="InterPro" id="IPR032694">
    <property type="entry name" value="CopC/D"/>
</dbReference>
<dbReference type="GO" id="GO:0030313">
    <property type="term" value="C:cell envelope"/>
    <property type="evidence" value="ECO:0007669"/>
    <property type="project" value="UniProtKB-SubCell"/>
</dbReference>
<name>A0A094Q3R3_9ZZZZ</name>
<comment type="subcellular location">
    <subcellularLocation>
        <location evidence="1">Cell envelope</location>
    </subcellularLocation>
</comment>
<keyword evidence="5" id="KW-0472">Membrane</keyword>
<dbReference type="EMBL" id="JNSK01000032">
    <property type="protein sequence ID" value="KGA17992.1"/>
    <property type="molecule type" value="Genomic_DNA"/>
</dbReference>
<dbReference type="GO" id="GO:0006825">
    <property type="term" value="P:copper ion transport"/>
    <property type="evidence" value="ECO:0007669"/>
    <property type="project" value="InterPro"/>
</dbReference>
<dbReference type="PANTHER" id="PTHR34820:SF4">
    <property type="entry name" value="INNER MEMBRANE PROTEIN YEBZ"/>
    <property type="match status" value="1"/>
</dbReference>
<keyword evidence="5" id="KW-0812">Transmembrane</keyword>
<keyword evidence="4" id="KW-0186">Copper</keyword>
<comment type="caution">
    <text evidence="7">The sequence shown here is derived from an EMBL/GenBank/DDBJ whole genome shotgun (WGS) entry which is preliminary data.</text>
</comment>
<dbReference type="InterPro" id="IPR007348">
    <property type="entry name" value="CopC_dom"/>
</dbReference>
<dbReference type="PANTHER" id="PTHR34820">
    <property type="entry name" value="INNER MEMBRANE PROTEIN YEBZ"/>
    <property type="match status" value="1"/>
</dbReference>
<evidence type="ECO:0000256" key="5">
    <source>
        <dbReference type="SAM" id="Phobius"/>
    </source>
</evidence>
<protein>
    <recommendedName>
        <fullName evidence="6">CopC domain-containing protein</fullName>
    </recommendedName>
</protein>
<evidence type="ECO:0000259" key="6">
    <source>
        <dbReference type="Pfam" id="PF04234"/>
    </source>
</evidence>
<organism evidence="7">
    <name type="scientific">freshwater metagenome</name>
    <dbReference type="NCBI Taxonomy" id="449393"/>
    <lineage>
        <taxon>unclassified sequences</taxon>
        <taxon>metagenomes</taxon>
        <taxon>ecological metagenomes</taxon>
    </lineage>
</organism>
<keyword evidence="2" id="KW-0479">Metal-binding</keyword>
<dbReference type="GO" id="GO:0005507">
    <property type="term" value="F:copper ion binding"/>
    <property type="evidence" value="ECO:0007669"/>
    <property type="project" value="InterPro"/>
</dbReference>
<evidence type="ECO:0000256" key="1">
    <source>
        <dbReference type="ARBA" id="ARBA00004196"/>
    </source>
</evidence>
<proteinExistence type="predicted"/>
<evidence type="ECO:0000313" key="7">
    <source>
        <dbReference type="EMBL" id="KGA17992.1"/>
    </source>
</evidence>
<dbReference type="SUPFAM" id="SSF81296">
    <property type="entry name" value="E set domains"/>
    <property type="match status" value="1"/>
</dbReference>
<dbReference type="Gene3D" id="2.60.40.1220">
    <property type="match status" value="1"/>
</dbReference>
<dbReference type="AlphaFoldDB" id="A0A094Q3R3"/>
<accession>A0A094Q3R3</accession>
<sequence>MTLFESQSVAAQAHSALESSTPAQGQMVETLPSDVSLTFNEELISIEGESINTLTLKGADGTSYELLPPTIVGAELSAQVAGGNYPAGEYVLSYRAVSADGHPITGEITFSTSSPTAVEFEVATPVTTSFSPEPIESSSNALLYLLGGLLLLVGILFGVKRKRDRGSSIG</sequence>
<evidence type="ECO:0000256" key="2">
    <source>
        <dbReference type="ARBA" id="ARBA00022723"/>
    </source>
</evidence>
<keyword evidence="5" id="KW-1133">Transmembrane helix</keyword>
<feature type="transmembrane region" description="Helical" evidence="5">
    <location>
        <begin position="141"/>
        <end position="159"/>
    </location>
</feature>
<dbReference type="GO" id="GO:0042597">
    <property type="term" value="C:periplasmic space"/>
    <property type="evidence" value="ECO:0007669"/>
    <property type="project" value="InterPro"/>
</dbReference>
<evidence type="ECO:0000256" key="4">
    <source>
        <dbReference type="ARBA" id="ARBA00023008"/>
    </source>
</evidence>
<dbReference type="InterPro" id="IPR014755">
    <property type="entry name" value="Cu-Rt/internalin_Ig-like"/>
</dbReference>
<gene>
    <name evidence="7" type="ORF">GM50_9995</name>
</gene>
<dbReference type="InterPro" id="IPR014756">
    <property type="entry name" value="Ig_E-set"/>
</dbReference>